<comment type="caution">
    <text evidence="4">The sequence shown here is derived from an EMBL/GenBank/DDBJ whole genome shotgun (WGS) entry which is preliminary data.</text>
</comment>
<feature type="domain" description="Glycosyl hydrolase-like 10" evidence="3">
    <location>
        <begin position="46"/>
        <end position="296"/>
    </location>
</feature>
<dbReference type="InterPro" id="IPR052177">
    <property type="entry name" value="Divisome_Glycosyl_Hydrolase"/>
</dbReference>
<sequence length="563" mass="62223">MTNVWKRKGLKIALLALLAGLMVPVYAPAAQANAPFGTEIIVRTVNQFRDAADVTAFINKAVQYNVDVINLNVKQDEDDEVPSGYVFYDSDIAPIAPGYETFDALQHVIAAAHAHNIRVRAWIPQFHDQAAFNLNPSWQMYALVGGTAQPFTGSGGDEYFVNPIHPGVQAYQRSIISEVVSQYDVDGVVLDWLRFDDYNMDVSNYTVNLYESLYGYSPLSINFNVNSPRRQEWNEWRTDRIGQYVQDVRDDIDAIKPGLELGVYILPPEFTEVGQDVSKFHQAIDFVAPMAYFDDWGFDADWVYGPNGILADTAALAGPAVAIVPALDDDWTNAEYEEVYGGIRDRFPNVSHLSFFSYGAWSDTALSRIQARRTWPNNGEYEAALPEGWRARNLGLSAGTASYSSGSFTLTSRASDIWGTQDKLNYIYRPMTGDGAIVARVNAMSNMNGWAKAGVMIRETLNPSSKHADMMMTPDNGATFQYRQTGGGSTTDSIASASVPRWVKLERSGHQFIGYVSANGTTWTEVGRRTIAMDSAVYVGLALSNPGNSNANQAVFQQVQLTN</sequence>
<dbReference type="RefSeq" id="WP_378094608.1">
    <property type="nucleotide sequence ID" value="NZ_JBHSEP010000005.1"/>
</dbReference>
<evidence type="ECO:0000313" key="5">
    <source>
        <dbReference type="Proteomes" id="UP001596028"/>
    </source>
</evidence>
<name>A0ABV9FCD4_9BACL</name>
<dbReference type="Gene3D" id="3.20.20.80">
    <property type="entry name" value="Glycosidases"/>
    <property type="match status" value="1"/>
</dbReference>
<dbReference type="SUPFAM" id="SSF51445">
    <property type="entry name" value="(Trans)glycosidases"/>
    <property type="match status" value="1"/>
</dbReference>
<gene>
    <name evidence="4" type="ORF">ACFO3S_09150</name>
</gene>
<evidence type="ECO:0000256" key="2">
    <source>
        <dbReference type="SAM" id="SignalP"/>
    </source>
</evidence>
<feature type="chain" id="PRO_5047342628" evidence="2">
    <location>
        <begin position="30"/>
        <end position="563"/>
    </location>
</feature>
<dbReference type="PANTHER" id="PTHR43405">
    <property type="entry name" value="GLYCOSYL HYDROLASE DIGH"/>
    <property type="match status" value="1"/>
</dbReference>
<dbReference type="InterPro" id="IPR003790">
    <property type="entry name" value="GHL10"/>
</dbReference>
<dbReference type="Proteomes" id="UP001596028">
    <property type="component" value="Unassembled WGS sequence"/>
</dbReference>
<evidence type="ECO:0000259" key="3">
    <source>
        <dbReference type="Pfam" id="PF02638"/>
    </source>
</evidence>
<dbReference type="EMBL" id="JBHSEP010000005">
    <property type="protein sequence ID" value="MFC4598396.1"/>
    <property type="molecule type" value="Genomic_DNA"/>
</dbReference>
<dbReference type="Gene3D" id="2.60.120.200">
    <property type="match status" value="1"/>
</dbReference>
<protein>
    <submittedName>
        <fullName evidence="4">Family 10 glycosylhydrolase</fullName>
    </submittedName>
</protein>
<keyword evidence="5" id="KW-1185">Reference proteome</keyword>
<feature type="signal peptide" evidence="2">
    <location>
        <begin position="1"/>
        <end position="29"/>
    </location>
</feature>
<accession>A0ABV9FCD4</accession>
<dbReference type="InterPro" id="IPR017853">
    <property type="entry name" value="GH"/>
</dbReference>
<organism evidence="4 5">
    <name type="scientific">Cohnella hongkongensis</name>
    <dbReference type="NCBI Taxonomy" id="178337"/>
    <lineage>
        <taxon>Bacteria</taxon>
        <taxon>Bacillati</taxon>
        <taxon>Bacillota</taxon>
        <taxon>Bacilli</taxon>
        <taxon>Bacillales</taxon>
        <taxon>Paenibacillaceae</taxon>
        <taxon>Cohnella</taxon>
    </lineage>
</organism>
<reference evidence="5" key="1">
    <citation type="journal article" date="2019" name="Int. J. Syst. Evol. Microbiol.">
        <title>The Global Catalogue of Microorganisms (GCM) 10K type strain sequencing project: providing services to taxonomists for standard genome sequencing and annotation.</title>
        <authorList>
            <consortium name="The Broad Institute Genomics Platform"/>
            <consortium name="The Broad Institute Genome Sequencing Center for Infectious Disease"/>
            <person name="Wu L."/>
            <person name="Ma J."/>
        </authorList>
    </citation>
    <scope>NUCLEOTIDE SEQUENCE [LARGE SCALE GENOMIC DNA]</scope>
    <source>
        <strain evidence="5">CCUG 49571</strain>
    </source>
</reference>
<keyword evidence="1 2" id="KW-0732">Signal</keyword>
<dbReference type="SUPFAM" id="SSF49899">
    <property type="entry name" value="Concanavalin A-like lectins/glucanases"/>
    <property type="match status" value="1"/>
</dbReference>
<dbReference type="Pfam" id="PF02638">
    <property type="entry name" value="GHL10"/>
    <property type="match status" value="1"/>
</dbReference>
<evidence type="ECO:0000313" key="4">
    <source>
        <dbReference type="EMBL" id="MFC4598396.1"/>
    </source>
</evidence>
<dbReference type="PANTHER" id="PTHR43405:SF1">
    <property type="entry name" value="GLYCOSYL HYDROLASE DIGH"/>
    <property type="match status" value="1"/>
</dbReference>
<dbReference type="InterPro" id="IPR013320">
    <property type="entry name" value="ConA-like_dom_sf"/>
</dbReference>
<proteinExistence type="predicted"/>
<evidence type="ECO:0000256" key="1">
    <source>
        <dbReference type="ARBA" id="ARBA00022729"/>
    </source>
</evidence>